<organism evidence="4 5">
    <name type="scientific">Reinekea marina</name>
    <dbReference type="NCBI Taxonomy" id="1310421"/>
    <lineage>
        <taxon>Bacteria</taxon>
        <taxon>Pseudomonadati</taxon>
        <taxon>Pseudomonadota</taxon>
        <taxon>Gammaproteobacteria</taxon>
        <taxon>Oceanospirillales</taxon>
        <taxon>Saccharospirillaceae</taxon>
        <taxon>Reinekea</taxon>
    </lineage>
</organism>
<feature type="domain" description="Response regulatory" evidence="2">
    <location>
        <begin position="25"/>
        <end position="149"/>
    </location>
</feature>
<dbReference type="RefSeq" id="WP_290282715.1">
    <property type="nucleotide sequence ID" value="NZ_JAUFQI010000001.1"/>
</dbReference>
<dbReference type="SMART" id="SM00448">
    <property type="entry name" value="REC"/>
    <property type="match status" value="1"/>
</dbReference>
<protein>
    <submittedName>
        <fullName evidence="4">DUF3369 domain-containing protein</fullName>
    </submittedName>
</protein>
<dbReference type="InterPro" id="IPR052020">
    <property type="entry name" value="Cyclic_di-GMP/3'3'-cGAMP_PDE"/>
</dbReference>
<dbReference type="SMART" id="SM00471">
    <property type="entry name" value="HDc"/>
    <property type="match status" value="1"/>
</dbReference>
<dbReference type="InterPro" id="IPR001789">
    <property type="entry name" value="Sig_transdc_resp-reg_receiver"/>
</dbReference>
<proteinExistence type="predicted"/>
<dbReference type="PANTHER" id="PTHR45228">
    <property type="entry name" value="CYCLIC DI-GMP PHOSPHODIESTERASE TM_0186-RELATED"/>
    <property type="match status" value="1"/>
</dbReference>
<accession>A0ABV7WQZ8</accession>
<gene>
    <name evidence="4" type="ORF">ACFOND_06450</name>
</gene>
<dbReference type="PANTHER" id="PTHR45228:SF9">
    <property type="entry name" value="3'3'-CGAMP-SPECIFIC PHOSPHODIESTERASE 2"/>
    <property type="match status" value="1"/>
</dbReference>
<dbReference type="InterPro" id="IPR006675">
    <property type="entry name" value="HDIG_dom"/>
</dbReference>
<dbReference type="Gene3D" id="1.10.3210.10">
    <property type="entry name" value="Hypothetical protein af1432"/>
    <property type="match status" value="1"/>
</dbReference>
<dbReference type="InterPro" id="IPR037522">
    <property type="entry name" value="HD_GYP_dom"/>
</dbReference>
<feature type="domain" description="HD-GYP" evidence="3">
    <location>
        <begin position="315"/>
        <end position="512"/>
    </location>
</feature>
<reference evidence="5" key="1">
    <citation type="journal article" date="2019" name="Int. J. Syst. Evol. Microbiol.">
        <title>The Global Catalogue of Microorganisms (GCM) 10K type strain sequencing project: providing services to taxonomists for standard genome sequencing and annotation.</title>
        <authorList>
            <consortium name="The Broad Institute Genomics Platform"/>
            <consortium name="The Broad Institute Genome Sequencing Center for Infectious Disease"/>
            <person name="Wu L."/>
            <person name="Ma J."/>
        </authorList>
    </citation>
    <scope>NUCLEOTIDE SEQUENCE [LARGE SCALE GENOMIC DNA]</scope>
    <source>
        <strain evidence="5">CECT 8288</strain>
    </source>
</reference>
<comment type="caution">
    <text evidence="4">The sequence shown here is derived from an EMBL/GenBank/DDBJ whole genome shotgun (WGS) entry which is preliminary data.</text>
</comment>
<name>A0ABV7WQZ8_9GAMM</name>
<dbReference type="PROSITE" id="PS50110">
    <property type="entry name" value="RESPONSE_REGULATORY"/>
    <property type="match status" value="1"/>
</dbReference>
<dbReference type="InterPro" id="IPR003607">
    <property type="entry name" value="HD/PDEase_dom"/>
</dbReference>
<dbReference type="CDD" id="cd00077">
    <property type="entry name" value="HDc"/>
    <property type="match status" value="1"/>
</dbReference>
<evidence type="ECO:0000259" key="2">
    <source>
        <dbReference type="PROSITE" id="PS50110"/>
    </source>
</evidence>
<dbReference type="Pfam" id="PF11849">
    <property type="entry name" value="DUF3369"/>
    <property type="match status" value="1"/>
</dbReference>
<keyword evidence="5" id="KW-1185">Reference proteome</keyword>
<sequence>MSDKLVFADEAQDTEAPPKIRKPWKVLIVDDDEEVHSITKLALRNFTFDDRPLQFIHAYSGEEGIEQLSVHKDVAVCLLDVVMETEHAGLETASRIRNELKNAFIRIVLRTGQPGQAPEETIIAQYDINDYKEKTELTRGKLHTLMYSCLRSYRDIISLERSRRGLERILECSTELQQKTYLKDFARGILEQIAAVISQEEDAIYAKSHGVAAFDNTGDLKVIAGTGEFTECEDKDAVTIIPEEFSDLLHSDEIGFKSQLTKSGFVCINRTNAQHMGVLYLRDLKTRNELETNLLQMFCRNALTAFENISLRTLLEDSQREIVYILGDAVEHRSKETGLHLKRVAEIAYLLARKVGLPKEQAQFIREAAPLHDLGKISVPDHILNKTDKLDEQEWDVMRSHAQVGYEMLKNSDKPLLKLGAEIARDHHERWDGTGYPAGSAGEDISISGRITAIADVFDALCSRRVYKEAWDMQRVEEYFQLQRGLHFDPNLVDILFDNLDEFTAIQSRYKDIYNSSED</sequence>
<dbReference type="Proteomes" id="UP001595710">
    <property type="component" value="Unassembled WGS sequence"/>
</dbReference>
<dbReference type="SUPFAM" id="SSF52172">
    <property type="entry name" value="CheY-like"/>
    <property type="match status" value="1"/>
</dbReference>
<dbReference type="EMBL" id="JBHRYN010000008">
    <property type="protein sequence ID" value="MFC3701279.1"/>
    <property type="molecule type" value="Genomic_DNA"/>
</dbReference>
<dbReference type="PROSITE" id="PS51832">
    <property type="entry name" value="HD_GYP"/>
    <property type="match status" value="1"/>
</dbReference>
<dbReference type="SUPFAM" id="SSF109604">
    <property type="entry name" value="HD-domain/PDEase-like"/>
    <property type="match status" value="1"/>
</dbReference>
<feature type="modified residue" description="4-aspartylphosphate" evidence="1">
    <location>
        <position position="80"/>
    </location>
</feature>
<keyword evidence="1" id="KW-0597">Phosphoprotein</keyword>
<evidence type="ECO:0000259" key="3">
    <source>
        <dbReference type="PROSITE" id="PS51832"/>
    </source>
</evidence>
<dbReference type="Pfam" id="PF13487">
    <property type="entry name" value="HD_5"/>
    <property type="match status" value="1"/>
</dbReference>
<dbReference type="Gene3D" id="3.40.50.2300">
    <property type="match status" value="1"/>
</dbReference>
<dbReference type="InterPro" id="IPR021800">
    <property type="entry name" value="DUF3369"/>
</dbReference>
<evidence type="ECO:0000313" key="5">
    <source>
        <dbReference type="Proteomes" id="UP001595710"/>
    </source>
</evidence>
<dbReference type="CDD" id="cd00156">
    <property type="entry name" value="REC"/>
    <property type="match status" value="1"/>
</dbReference>
<dbReference type="InterPro" id="IPR011006">
    <property type="entry name" value="CheY-like_superfamily"/>
</dbReference>
<evidence type="ECO:0000256" key="1">
    <source>
        <dbReference type="PROSITE-ProRule" id="PRU00169"/>
    </source>
</evidence>
<evidence type="ECO:0000313" key="4">
    <source>
        <dbReference type="EMBL" id="MFC3701279.1"/>
    </source>
</evidence>
<dbReference type="NCBIfam" id="TIGR00277">
    <property type="entry name" value="HDIG"/>
    <property type="match status" value="1"/>
</dbReference>